<evidence type="ECO:0000256" key="1">
    <source>
        <dbReference type="ARBA" id="ARBA00009558"/>
    </source>
</evidence>
<evidence type="ECO:0000256" key="8">
    <source>
        <dbReference type="ARBA" id="ARBA00023157"/>
    </source>
</evidence>
<dbReference type="GeneID" id="101884769"/>
<dbReference type="InterPro" id="IPR050999">
    <property type="entry name" value="ADP-ribosyltransferase_ARG"/>
</dbReference>
<evidence type="ECO:0000256" key="5">
    <source>
        <dbReference type="ARBA" id="ARBA00022729"/>
    </source>
</evidence>
<dbReference type="GO" id="GO:0016779">
    <property type="term" value="F:nucleotidyltransferase activity"/>
    <property type="evidence" value="ECO:0007669"/>
    <property type="project" value="UniProtKB-KW"/>
</dbReference>
<comment type="similarity">
    <text evidence="1 10">Belongs to the Arg-specific ADP-ribosyltransferase family.</text>
</comment>
<keyword evidence="11" id="KW-1185">Reference proteome</keyword>
<name>A0AB32TI71_DANRE</name>
<dbReference type="SUPFAM" id="SSF56399">
    <property type="entry name" value="ADP-ribosylation"/>
    <property type="match status" value="1"/>
</dbReference>
<comment type="catalytic activity">
    <reaction evidence="9 10">
        <text>L-arginyl-[protein] + NAD(+) = N(omega)-(ADP-D-ribosyl)-L-arginyl-[protein] + nicotinamide + H(+)</text>
        <dbReference type="Rhea" id="RHEA:19149"/>
        <dbReference type="Rhea" id="RHEA-COMP:10532"/>
        <dbReference type="Rhea" id="RHEA-COMP:15087"/>
        <dbReference type="ChEBI" id="CHEBI:15378"/>
        <dbReference type="ChEBI" id="CHEBI:17154"/>
        <dbReference type="ChEBI" id="CHEBI:29965"/>
        <dbReference type="ChEBI" id="CHEBI:57540"/>
        <dbReference type="ChEBI" id="CHEBI:142554"/>
        <dbReference type="EC" id="2.4.2.31"/>
    </reaction>
</comment>
<dbReference type="AlphaFoldDB" id="A0AB32TI71"/>
<keyword evidence="6 10" id="KW-0521">NADP</keyword>
<feature type="chain" id="PRO_5044045947" description="NAD(P)(+)--arginine ADP-ribosyltransferase" evidence="10">
    <location>
        <begin position="29"/>
        <end position="281"/>
    </location>
</feature>
<organism evidence="11 12">
    <name type="scientific">Danio rerio</name>
    <name type="common">Zebrafish</name>
    <name type="synonym">Brachydanio rerio</name>
    <dbReference type="NCBI Taxonomy" id="7955"/>
    <lineage>
        <taxon>Eukaryota</taxon>
        <taxon>Metazoa</taxon>
        <taxon>Chordata</taxon>
        <taxon>Craniata</taxon>
        <taxon>Vertebrata</taxon>
        <taxon>Euteleostomi</taxon>
        <taxon>Actinopterygii</taxon>
        <taxon>Neopterygii</taxon>
        <taxon>Teleostei</taxon>
        <taxon>Ostariophysi</taxon>
        <taxon>Cypriniformes</taxon>
        <taxon>Danionidae</taxon>
        <taxon>Danioninae</taxon>
        <taxon>Danio</taxon>
    </lineage>
</organism>
<evidence type="ECO:0000256" key="3">
    <source>
        <dbReference type="ARBA" id="ARBA00022679"/>
    </source>
</evidence>
<keyword evidence="7 10" id="KW-0520">NAD</keyword>
<evidence type="ECO:0000256" key="6">
    <source>
        <dbReference type="ARBA" id="ARBA00022857"/>
    </source>
</evidence>
<dbReference type="RefSeq" id="XP_068074630.1">
    <property type="nucleotide sequence ID" value="XM_068218529.2"/>
</dbReference>
<keyword evidence="2 10" id="KW-0328">Glycosyltransferase</keyword>
<dbReference type="EC" id="2.4.2.31" evidence="10"/>
<dbReference type="GO" id="GO:0106274">
    <property type="term" value="F:NAD+-protein-arginine ADP-ribosyltransferase activity"/>
    <property type="evidence" value="ECO:0007669"/>
    <property type="project" value="UniProtKB-EC"/>
</dbReference>
<dbReference type="PROSITE" id="PS51996">
    <property type="entry name" value="TR_MART"/>
    <property type="match status" value="1"/>
</dbReference>
<evidence type="ECO:0000256" key="7">
    <source>
        <dbReference type="ARBA" id="ARBA00023027"/>
    </source>
</evidence>
<feature type="signal peptide" evidence="10">
    <location>
        <begin position="1"/>
        <end position="28"/>
    </location>
</feature>
<evidence type="ECO:0000313" key="11">
    <source>
        <dbReference type="Proteomes" id="UP000000437"/>
    </source>
</evidence>
<dbReference type="PANTHER" id="PTHR10339">
    <property type="entry name" value="ADP-RIBOSYLTRANSFERASE"/>
    <property type="match status" value="1"/>
</dbReference>
<accession>A0AB32TI71</accession>
<keyword evidence="8" id="KW-1015">Disulfide bond</keyword>
<dbReference type="Proteomes" id="UP000000437">
    <property type="component" value="Chromosome 3"/>
</dbReference>
<keyword evidence="4" id="KW-0548">Nucleotidyltransferase</keyword>
<dbReference type="KEGG" id="dre:101884769"/>
<proteinExistence type="inferred from homology"/>
<keyword evidence="3 10" id="KW-0808">Transferase</keyword>
<dbReference type="PANTHER" id="PTHR10339:SF27">
    <property type="entry name" value="NAD(P)(+)--ARGININE ADP-RIBOSYLTRANSFERASE"/>
    <property type="match status" value="1"/>
</dbReference>
<gene>
    <name evidence="12" type="primary">LOC101884769</name>
</gene>
<dbReference type="Pfam" id="PF01129">
    <property type="entry name" value="ART"/>
    <property type="match status" value="1"/>
</dbReference>
<dbReference type="Gene3D" id="3.90.176.10">
    <property type="entry name" value="Toxin ADP-ribosyltransferase, Chain A, domain 1"/>
    <property type="match status" value="1"/>
</dbReference>
<evidence type="ECO:0000256" key="4">
    <source>
        <dbReference type="ARBA" id="ARBA00022695"/>
    </source>
</evidence>
<evidence type="ECO:0000256" key="9">
    <source>
        <dbReference type="ARBA" id="ARBA00047597"/>
    </source>
</evidence>
<evidence type="ECO:0000256" key="10">
    <source>
        <dbReference type="RuleBase" id="RU361228"/>
    </source>
</evidence>
<dbReference type="InterPro" id="IPR000768">
    <property type="entry name" value="ART"/>
</dbReference>
<evidence type="ECO:0000256" key="2">
    <source>
        <dbReference type="ARBA" id="ARBA00022676"/>
    </source>
</evidence>
<dbReference type="FunFam" id="3.90.176.10:FF:000001">
    <property type="entry name" value="NAD(P)(+)--arginine ADP-ribosyltransferase"/>
    <property type="match status" value="1"/>
</dbReference>
<evidence type="ECO:0000313" key="12">
    <source>
        <dbReference type="RefSeq" id="XP_068074630.1"/>
    </source>
</evidence>
<reference evidence="12" key="1">
    <citation type="submission" date="2025-08" db="UniProtKB">
        <authorList>
            <consortium name="RefSeq"/>
        </authorList>
    </citation>
    <scope>IDENTIFICATION</scope>
    <source>
        <strain evidence="12">Tuebingen</strain>
        <tissue evidence="12">Fibroblasts and whole tissue</tissue>
    </source>
</reference>
<keyword evidence="5 10" id="KW-0732">Signal</keyword>
<protein>
    <recommendedName>
        <fullName evidence="10">NAD(P)(+)--arginine ADP-ribosyltransferase</fullName>
        <ecNumber evidence="10">2.4.2.31</ecNumber>
    </recommendedName>
    <alternativeName>
        <fullName evidence="10">Mono(ADP-ribosyl)transferase</fullName>
    </alternativeName>
</protein>
<sequence length="281" mass="32648">MEMLRITEALLLMLAALLQDHTSAAAEAQDYPLDMALNSVDDQFSICRAKMSRLVEKTYLKEERLNSNRFNELWQEGEQKAVQNISTMFDKNHSIAIYVYTYASEDINKVVYPQFNEDTRNGKQNYIDKRYRWYSLYFLLTDAVQILRKEQKNKCYDTFRGTNLTFNLHKSKKIRFGSFTSTSLNNFEAKKFGKVSCFNIHTCEGANVAKYSQIPHEQEVLIPPYEKFRVAAVLNKKDGCKTVYKLKRSGKRSDLDCALFKKNTLFPQTLDQADRGSQIIL</sequence>
<dbReference type="PRINTS" id="PR00970">
    <property type="entry name" value="RIBTRNSFRASE"/>
</dbReference>